<name>A0AAW1CU25_9HEMI</name>
<gene>
    <name evidence="1" type="ORF">O3M35_012469</name>
</gene>
<reference evidence="1 2" key="1">
    <citation type="submission" date="2022-12" db="EMBL/GenBank/DDBJ databases">
        <title>Chromosome-level genome assembly of true bugs.</title>
        <authorList>
            <person name="Ma L."/>
            <person name="Li H."/>
        </authorList>
    </citation>
    <scope>NUCLEOTIDE SEQUENCE [LARGE SCALE GENOMIC DNA]</scope>
    <source>
        <strain evidence="1">Lab_2022b</strain>
    </source>
</reference>
<evidence type="ECO:0000313" key="1">
    <source>
        <dbReference type="EMBL" id="KAK9501802.1"/>
    </source>
</evidence>
<sequence>MLEAITTIQKPIDDEFRNLLSLNKLKADWDVREWYENAVKEYGKYMKPYLQVMLYLLRCQVKKHRKLLEEYASERWNVVTNEEHKKLFDSMRELEDKMKIDRRISSYVWRDENQKKFMSDSEMYNIKSLEEFKKMQKNKLKISERVMTLFEIEHTQQIVEHTRNEFQRLERIEAERYGDTMRNYLRLEKRAKMIKEEIKMKSDMNCNLHYRMITLRNMFKDIINQLFGLFNYYLDEKKCTNVERFSKFDLQMFSEILGAKPRECIENKRDFCVKDFLDLILVSPNDECDKKKNLQITENNLKFGRIIDEGSDHEKIVEEIIDNVLENVIRPQASKSVPSISFSHETDYLEKLKDDEILVEEAIEDQRDDEIYYRLVGDELKILRDIEPETFIKQRLDIIFDTIRKNKELIAPIFERF</sequence>
<protein>
    <submittedName>
        <fullName evidence="1">Uncharacterized protein</fullName>
    </submittedName>
</protein>
<organism evidence="1 2">
    <name type="scientific">Rhynocoris fuscipes</name>
    <dbReference type="NCBI Taxonomy" id="488301"/>
    <lineage>
        <taxon>Eukaryota</taxon>
        <taxon>Metazoa</taxon>
        <taxon>Ecdysozoa</taxon>
        <taxon>Arthropoda</taxon>
        <taxon>Hexapoda</taxon>
        <taxon>Insecta</taxon>
        <taxon>Pterygota</taxon>
        <taxon>Neoptera</taxon>
        <taxon>Paraneoptera</taxon>
        <taxon>Hemiptera</taxon>
        <taxon>Heteroptera</taxon>
        <taxon>Panheteroptera</taxon>
        <taxon>Cimicomorpha</taxon>
        <taxon>Reduviidae</taxon>
        <taxon>Harpactorinae</taxon>
        <taxon>Harpactorini</taxon>
        <taxon>Rhynocoris</taxon>
    </lineage>
</organism>
<evidence type="ECO:0000313" key="2">
    <source>
        <dbReference type="Proteomes" id="UP001461498"/>
    </source>
</evidence>
<keyword evidence="2" id="KW-1185">Reference proteome</keyword>
<dbReference type="AlphaFoldDB" id="A0AAW1CU25"/>
<comment type="caution">
    <text evidence="1">The sequence shown here is derived from an EMBL/GenBank/DDBJ whole genome shotgun (WGS) entry which is preliminary data.</text>
</comment>
<dbReference type="EMBL" id="JAPXFL010000009">
    <property type="protein sequence ID" value="KAK9501802.1"/>
    <property type="molecule type" value="Genomic_DNA"/>
</dbReference>
<accession>A0AAW1CU25</accession>
<proteinExistence type="predicted"/>
<dbReference type="Proteomes" id="UP001461498">
    <property type="component" value="Unassembled WGS sequence"/>
</dbReference>